<comment type="subcellular location">
    <subcellularLocation>
        <location evidence="1">Membrane</location>
        <topology evidence="1">Multi-pass membrane protein</topology>
    </subcellularLocation>
    <subcellularLocation>
        <location evidence="2">Peroxisome</location>
    </subcellularLocation>
</comment>
<evidence type="ECO:0000256" key="14">
    <source>
        <dbReference type="ARBA" id="ARBA00023235"/>
    </source>
</evidence>
<evidence type="ECO:0000256" key="6">
    <source>
        <dbReference type="ARBA" id="ARBA00022448"/>
    </source>
</evidence>
<dbReference type="InterPro" id="IPR036259">
    <property type="entry name" value="MFS_trans_sf"/>
</dbReference>
<evidence type="ECO:0000256" key="7">
    <source>
        <dbReference type="ARBA" id="ARBA00022496"/>
    </source>
</evidence>
<dbReference type="InterPro" id="IPR014748">
    <property type="entry name" value="Enoyl-CoA_hydra_C"/>
</dbReference>
<dbReference type="EMBL" id="MU866007">
    <property type="protein sequence ID" value="KAK4442760.1"/>
    <property type="molecule type" value="Genomic_DNA"/>
</dbReference>
<dbReference type="GO" id="GO:0010106">
    <property type="term" value="P:cellular response to iron ion starvation"/>
    <property type="evidence" value="ECO:0007669"/>
    <property type="project" value="UniProtKB-ARBA"/>
</dbReference>
<feature type="transmembrane region" description="Helical" evidence="17">
    <location>
        <begin position="637"/>
        <end position="655"/>
    </location>
</feature>
<evidence type="ECO:0000256" key="11">
    <source>
        <dbReference type="ARBA" id="ARBA00023065"/>
    </source>
</evidence>
<proteinExistence type="inferred from homology"/>
<feature type="transmembrane region" description="Helical" evidence="17">
    <location>
        <begin position="766"/>
        <end position="796"/>
    </location>
</feature>
<keyword evidence="9 17" id="KW-1133">Transmembrane helix</keyword>
<feature type="compositionally biased region" description="Basic and acidic residues" evidence="16">
    <location>
        <begin position="344"/>
        <end position="353"/>
    </location>
</feature>
<organism evidence="19 20">
    <name type="scientific">Podospora aff. communis PSN243</name>
    <dbReference type="NCBI Taxonomy" id="3040156"/>
    <lineage>
        <taxon>Eukaryota</taxon>
        <taxon>Fungi</taxon>
        <taxon>Dikarya</taxon>
        <taxon>Ascomycota</taxon>
        <taxon>Pezizomycotina</taxon>
        <taxon>Sordariomycetes</taxon>
        <taxon>Sordariomycetidae</taxon>
        <taxon>Sordariales</taxon>
        <taxon>Podosporaceae</taxon>
        <taxon>Podospora</taxon>
    </lineage>
</organism>
<evidence type="ECO:0000256" key="1">
    <source>
        <dbReference type="ARBA" id="ARBA00004141"/>
    </source>
</evidence>
<feature type="region of interest" description="Disordered" evidence="16">
    <location>
        <begin position="333"/>
        <end position="374"/>
    </location>
</feature>
<comment type="similarity">
    <text evidence="4">Belongs to the enoyl-CoA hydratase/isomerase family.</text>
</comment>
<keyword evidence="14" id="KW-0413">Isomerase</keyword>
<evidence type="ECO:0000256" key="3">
    <source>
        <dbReference type="ARBA" id="ARBA00004924"/>
    </source>
</evidence>
<dbReference type="PANTHER" id="PTHR23501:SF50">
    <property type="entry name" value="MFS SIDEROCHROME IRON TRANSPORTER MIRB (AFU_ORTHOLOGUE AFUA_3G03640)-RELATED"/>
    <property type="match status" value="1"/>
</dbReference>
<dbReference type="AlphaFoldDB" id="A0AAV9G660"/>
<keyword evidence="8 17" id="KW-0812">Transmembrane</keyword>
<feature type="transmembrane region" description="Helical" evidence="17">
    <location>
        <begin position="395"/>
        <end position="420"/>
    </location>
</feature>
<accession>A0AAV9G660</accession>
<name>A0AAV9G660_9PEZI</name>
<keyword evidence="13" id="KW-0576">Peroxisome</keyword>
<evidence type="ECO:0000256" key="9">
    <source>
        <dbReference type="ARBA" id="ARBA00022989"/>
    </source>
</evidence>
<comment type="similarity">
    <text evidence="5">Belongs to the major facilitator superfamily.</text>
</comment>
<feature type="transmembrane region" description="Helical" evidence="17">
    <location>
        <begin position="667"/>
        <end position="690"/>
    </location>
</feature>
<reference evidence="19" key="2">
    <citation type="submission" date="2023-05" db="EMBL/GenBank/DDBJ databases">
        <authorList>
            <consortium name="Lawrence Berkeley National Laboratory"/>
            <person name="Steindorff A."/>
            <person name="Hensen N."/>
            <person name="Bonometti L."/>
            <person name="Westerberg I."/>
            <person name="Brannstrom I.O."/>
            <person name="Guillou S."/>
            <person name="Cros-Aarteil S."/>
            <person name="Calhoun S."/>
            <person name="Haridas S."/>
            <person name="Kuo A."/>
            <person name="Mondo S."/>
            <person name="Pangilinan J."/>
            <person name="Riley R."/>
            <person name="Labutti K."/>
            <person name="Andreopoulos B."/>
            <person name="Lipzen A."/>
            <person name="Chen C."/>
            <person name="Yanf M."/>
            <person name="Daum C."/>
            <person name="Ng V."/>
            <person name="Clum A."/>
            <person name="Ohm R."/>
            <person name="Martin F."/>
            <person name="Silar P."/>
            <person name="Natvig D."/>
            <person name="Lalanne C."/>
            <person name="Gautier V."/>
            <person name="Ament-Velasquez S.L."/>
            <person name="Kruys A."/>
            <person name="Hutchinson M.I."/>
            <person name="Powell A.J."/>
            <person name="Barry K."/>
            <person name="Miller A.N."/>
            <person name="Grigoriev I.V."/>
            <person name="Debuchy R."/>
            <person name="Gladieux P."/>
            <person name="Thoren M.H."/>
            <person name="Johannesson H."/>
        </authorList>
    </citation>
    <scope>NUCLEOTIDE SEQUENCE</scope>
    <source>
        <strain evidence="19">PSN243</strain>
    </source>
</reference>
<feature type="transmembrane region" description="Helical" evidence="17">
    <location>
        <begin position="463"/>
        <end position="485"/>
    </location>
</feature>
<dbReference type="FunFam" id="1.20.1250.20:FF:000302">
    <property type="entry name" value="MFS siderochrome iron transporter MirB"/>
    <property type="match status" value="1"/>
</dbReference>
<dbReference type="PROSITE" id="PS50850">
    <property type="entry name" value="MFS"/>
    <property type="match status" value="1"/>
</dbReference>
<evidence type="ECO:0000256" key="2">
    <source>
        <dbReference type="ARBA" id="ARBA00004275"/>
    </source>
</evidence>
<dbReference type="SUPFAM" id="SSF103473">
    <property type="entry name" value="MFS general substrate transporter"/>
    <property type="match status" value="2"/>
</dbReference>
<keyword evidence="20" id="KW-1185">Reference proteome</keyword>
<dbReference type="GO" id="GO:0005886">
    <property type="term" value="C:plasma membrane"/>
    <property type="evidence" value="ECO:0007669"/>
    <property type="project" value="TreeGrafter"/>
</dbReference>
<sequence>MSPSLRSRPLSYQHFRVSFPDEHVVQVTLDRQQKLNCIDKATSREIAQIWEWFDQDETLWVAIITGVGRAFCTGADLHEWNAMNQAGVVNDMGAPGLAGLPRRDGKKPIIAAVNGMCMGGGFEMVANCDVVVASVSAVFSLPEAKRGIVAVAGCLPRLTRTIGLQRTMDLVLTGRRVPAQTLYDWGLVTRLVGADEDVAAAALGVAKEMCSNSPDALIVGRVGVRMSWENASVEGAVTALADQWYPRLMAGPNFAEGVRAFVEKRDPRWLDSKLPDHRCWRCSSHAFRPLVPCFPLGPPLPPFCRFWFQSRFTMATKALSRFQAAFGKKAEAAEDETTAPGAEKIQDEEKKSPVDGVATVNGDGSESEAEHVSADAQDGVKGVEATALAWSRTTLILVFVNIWLLYLVNAFQGAILYSLVPFVTSEFQSHSQLNVVYIVADIMTGVMYIPLSKVLDVWGRAQGFVAMTILAVLGMVLMAAGKNFATFCVAYVFYSVGTGAMTYCVDVITADISKLKNRGLAYAFTSSPYMITAFAGPRAAEDFYEKINWRWGFGCFAIILPFVAAPLYFTLRAYLEKAKKEGILAEEKIERTLVQSIKHYAVEFDALGVFLFGAGLVIFLIPFNIAYEAPKGWESDYIIAMLVIGFVLLVSFFVYESKFAPVPMLNFGILTNRTIIGTCLLDAVYVMSYYCWANYFTSFLMVVNNVTMAQAGYISNTFGVVSGVILFIVGYAIRKTGYYKWLLYFTVPMYILGQGLMIYFRRPDKAVGFLIMCQVFTSFGGSIFIIIMQVAVLAAVDHQHVAAALALLFVTGSVFGAIGGTISGAIWSNTFPSVLEQYLPDDVKPDVGTIYPDITAQLAFEVGTPARVAIQEAYAYSQTRMVAAGTALMGLAFIAILLIKNINVGKIKQVKGMVF</sequence>
<dbReference type="Gene3D" id="3.90.226.10">
    <property type="entry name" value="2-enoyl-CoA Hydratase, Chain A, domain 1"/>
    <property type="match status" value="1"/>
</dbReference>
<dbReference type="InterPro" id="IPR001753">
    <property type="entry name" value="Enoyl-CoA_hydra/iso"/>
</dbReference>
<evidence type="ECO:0000256" key="4">
    <source>
        <dbReference type="ARBA" id="ARBA00005254"/>
    </source>
</evidence>
<evidence type="ECO:0000256" key="10">
    <source>
        <dbReference type="ARBA" id="ARBA00023004"/>
    </source>
</evidence>
<dbReference type="GO" id="GO:0005777">
    <property type="term" value="C:peroxisome"/>
    <property type="evidence" value="ECO:0007669"/>
    <property type="project" value="UniProtKB-SubCell"/>
</dbReference>
<keyword evidence="10" id="KW-0408">Iron</keyword>
<feature type="transmembrane region" description="Helical" evidence="17">
    <location>
        <begin position="710"/>
        <end position="729"/>
    </location>
</feature>
<feature type="transmembrane region" description="Helical" evidence="17">
    <location>
        <begin position="432"/>
        <end position="451"/>
    </location>
</feature>
<feature type="domain" description="Major facilitator superfamily (MFS) profile" evidence="18">
    <location>
        <begin position="398"/>
        <end position="902"/>
    </location>
</feature>
<dbReference type="Gene3D" id="1.10.12.10">
    <property type="entry name" value="Lyase 2-enoyl-coa Hydratase, Chain A, domain 2"/>
    <property type="match status" value="1"/>
</dbReference>
<feature type="transmembrane region" description="Helical" evidence="17">
    <location>
        <begin position="606"/>
        <end position="625"/>
    </location>
</feature>
<dbReference type="GO" id="GO:0016853">
    <property type="term" value="F:isomerase activity"/>
    <property type="evidence" value="ECO:0007669"/>
    <property type="project" value="UniProtKB-KW"/>
</dbReference>
<comment type="caution">
    <text evidence="19">The sequence shown here is derived from an EMBL/GenBank/DDBJ whole genome shotgun (WGS) entry which is preliminary data.</text>
</comment>
<keyword evidence="6" id="KW-0813">Transport</keyword>
<keyword evidence="7" id="KW-0410">Iron transport</keyword>
<keyword evidence="12 17" id="KW-0472">Membrane</keyword>
<evidence type="ECO:0000256" key="17">
    <source>
        <dbReference type="SAM" id="Phobius"/>
    </source>
</evidence>
<dbReference type="SUPFAM" id="SSF52096">
    <property type="entry name" value="ClpP/crotonase"/>
    <property type="match status" value="1"/>
</dbReference>
<reference evidence="19" key="1">
    <citation type="journal article" date="2023" name="Mol. Phylogenet. Evol.">
        <title>Genome-scale phylogeny and comparative genomics of the fungal order Sordariales.</title>
        <authorList>
            <person name="Hensen N."/>
            <person name="Bonometti L."/>
            <person name="Westerberg I."/>
            <person name="Brannstrom I.O."/>
            <person name="Guillou S."/>
            <person name="Cros-Aarteil S."/>
            <person name="Calhoun S."/>
            <person name="Haridas S."/>
            <person name="Kuo A."/>
            <person name="Mondo S."/>
            <person name="Pangilinan J."/>
            <person name="Riley R."/>
            <person name="LaButti K."/>
            <person name="Andreopoulos B."/>
            <person name="Lipzen A."/>
            <person name="Chen C."/>
            <person name="Yan M."/>
            <person name="Daum C."/>
            <person name="Ng V."/>
            <person name="Clum A."/>
            <person name="Steindorff A."/>
            <person name="Ohm R.A."/>
            <person name="Martin F."/>
            <person name="Silar P."/>
            <person name="Natvig D.O."/>
            <person name="Lalanne C."/>
            <person name="Gautier V."/>
            <person name="Ament-Velasquez S.L."/>
            <person name="Kruys A."/>
            <person name="Hutchinson M.I."/>
            <person name="Powell A.J."/>
            <person name="Barry K."/>
            <person name="Miller A.N."/>
            <person name="Grigoriev I.V."/>
            <person name="Debuchy R."/>
            <person name="Gladieux P."/>
            <person name="Hiltunen Thoren M."/>
            <person name="Johannesson H."/>
        </authorList>
    </citation>
    <scope>NUCLEOTIDE SEQUENCE</scope>
    <source>
        <strain evidence="19">PSN243</strain>
    </source>
</reference>
<protein>
    <recommendedName>
        <fullName evidence="18">Major facilitator superfamily (MFS) profile domain-containing protein</fullName>
    </recommendedName>
</protein>
<gene>
    <name evidence="19" type="ORF">QBC34DRAFT_338048</name>
</gene>
<evidence type="ECO:0000256" key="15">
    <source>
        <dbReference type="ARBA" id="ARBA00023239"/>
    </source>
</evidence>
<feature type="transmembrane region" description="Helical" evidence="17">
    <location>
        <begin position="803"/>
        <end position="827"/>
    </location>
</feature>
<dbReference type="GO" id="GO:0006826">
    <property type="term" value="P:iron ion transport"/>
    <property type="evidence" value="ECO:0007669"/>
    <property type="project" value="UniProtKB-KW"/>
</dbReference>
<evidence type="ECO:0000256" key="16">
    <source>
        <dbReference type="SAM" id="MobiDB-lite"/>
    </source>
</evidence>
<evidence type="ECO:0000256" key="5">
    <source>
        <dbReference type="ARBA" id="ARBA00008335"/>
    </source>
</evidence>
<feature type="transmembrane region" description="Helical" evidence="17">
    <location>
        <begin position="741"/>
        <end position="760"/>
    </location>
</feature>
<dbReference type="PANTHER" id="PTHR23501">
    <property type="entry name" value="MAJOR FACILITATOR SUPERFAMILY"/>
    <property type="match status" value="1"/>
</dbReference>
<evidence type="ECO:0000313" key="20">
    <source>
        <dbReference type="Proteomes" id="UP001321760"/>
    </source>
</evidence>
<dbReference type="InterPro" id="IPR029045">
    <property type="entry name" value="ClpP/crotonase-like_dom_sf"/>
</dbReference>
<dbReference type="InterPro" id="IPR011701">
    <property type="entry name" value="MFS"/>
</dbReference>
<comment type="pathway">
    <text evidence="3">Siderophore biosynthesis.</text>
</comment>
<evidence type="ECO:0000256" key="8">
    <source>
        <dbReference type="ARBA" id="ARBA00022692"/>
    </source>
</evidence>
<dbReference type="GO" id="GO:0022857">
    <property type="term" value="F:transmembrane transporter activity"/>
    <property type="evidence" value="ECO:0007669"/>
    <property type="project" value="InterPro"/>
</dbReference>
<dbReference type="Pfam" id="PF07690">
    <property type="entry name" value="MFS_1"/>
    <property type="match status" value="1"/>
</dbReference>
<evidence type="ECO:0000259" key="18">
    <source>
        <dbReference type="PROSITE" id="PS50850"/>
    </source>
</evidence>
<dbReference type="Pfam" id="PF00378">
    <property type="entry name" value="ECH_1"/>
    <property type="match status" value="1"/>
</dbReference>
<dbReference type="FunFam" id="3.90.226.10:FF:000074">
    <property type="entry name" value="Enoyl-CoA hydratase (AFU_orthologue AFUA_2G10650)"/>
    <property type="match status" value="1"/>
</dbReference>
<dbReference type="InterPro" id="IPR020846">
    <property type="entry name" value="MFS_dom"/>
</dbReference>
<keyword evidence="11" id="KW-0406">Ion transport</keyword>
<feature type="transmembrane region" description="Helical" evidence="17">
    <location>
        <begin position="491"/>
        <end position="508"/>
    </location>
</feature>
<dbReference type="FunFam" id="1.20.1250.20:FF:000284">
    <property type="entry name" value="Siderophore iron transporter mirB"/>
    <property type="match status" value="1"/>
</dbReference>
<evidence type="ECO:0000256" key="13">
    <source>
        <dbReference type="ARBA" id="ARBA00023140"/>
    </source>
</evidence>
<feature type="transmembrane region" description="Helical" evidence="17">
    <location>
        <begin position="881"/>
        <end position="899"/>
    </location>
</feature>
<dbReference type="Gene3D" id="1.20.1250.20">
    <property type="entry name" value="MFS general substrate transporter like domains"/>
    <property type="match status" value="2"/>
</dbReference>
<dbReference type="CDD" id="cd06558">
    <property type="entry name" value="crotonase-like"/>
    <property type="match status" value="1"/>
</dbReference>
<evidence type="ECO:0000313" key="19">
    <source>
        <dbReference type="EMBL" id="KAK4442760.1"/>
    </source>
</evidence>
<feature type="transmembrane region" description="Helical" evidence="17">
    <location>
        <begin position="551"/>
        <end position="571"/>
    </location>
</feature>
<dbReference type="GO" id="GO:0016829">
    <property type="term" value="F:lyase activity"/>
    <property type="evidence" value="ECO:0007669"/>
    <property type="project" value="UniProtKB-KW"/>
</dbReference>
<keyword evidence="15" id="KW-0456">Lyase</keyword>
<dbReference type="Proteomes" id="UP001321760">
    <property type="component" value="Unassembled WGS sequence"/>
</dbReference>
<evidence type="ECO:0000256" key="12">
    <source>
        <dbReference type="ARBA" id="ARBA00023136"/>
    </source>
</evidence>